<evidence type="ECO:0000256" key="1">
    <source>
        <dbReference type="SAM" id="SignalP"/>
    </source>
</evidence>
<evidence type="ECO:0000313" key="3">
    <source>
        <dbReference type="Proteomes" id="UP001271274"/>
    </source>
</evidence>
<evidence type="ECO:0008006" key="4">
    <source>
        <dbReference type="Google" id="ProtNLM"/>
    </source>
</evidence>
<dbReference type="Proteomes" id="UP001271274">
    <property type="component" value="Unassembled WGS sequence"/>
</dbReference>
<sequence>MKLRQTAAWVGISATALLATTACGAETVKRAAETVDRSDAILAALTRATDRTEELGSAEIEMTADTGDGPVTMEGTYSWGDGYAYDIEMDAGAAGMGELTDDPTIHALFVDGAYYYNVDPLTSGPYKGKEWLKVDGSVVFGEKGSQAFSGGDSGVSPAASMRSLKYAKGFEDLGEERVDGRTAAHYRALLGKEQMGRFRDAYSGEGSVLDSVTGGADKVTMDVWVGADDLPIRLRQKMGAMTITMDFEKFGATAEVKAPPAGETADVTEVLRENLEQRG</sequence>
<name>A0ABU4NAZ2_9ACTN</name>
<keyword evidence="3" id="KW-1185">Reference proteome</keyword>
<dbReference type="InterPro" id="IPR029046">
    <property type="entry name" value="LolA/LolB/LppX"/>
</dbReference>
<reference evidence="2 3" key="1">
    <citation type="journal article" date="2023" name="Microb. Genom.">
        <title>Mesoterricola silvestris gen. nov., sp. nov., Mesoterricola sediminis sp. nov., Geothrix oryzae sp. nov., Geothrix edaphica sp. nov., Geothrix rubra sp. nov., and Geothrix limicola sp. nov., six novel members of Acidobacteriota isolated from soils.</title>
        <authorList>
            <person name="Weisberg A.J."/>
            <person name="Pearce E."/>
            <person name="Kramer C.G."/>
            <person name="Chang J.H."/>
            <person name="Clarke C.R."/>
        </authorList>
    </citation>
    <scope>NUCLEOTIDE SEQUENCE [LARGE SCALE GENOMIC DNA]</scope>
    <source>
        <strain evidence="2 3">ID09-01A</strain>
    </source>
</reference>
<organism evidence="2 3">
    <name type="scientific">Streptomyces europaeiscabiei</name>
    <dbReference type="NCBI Taxonomy" id="146819"/>
    <lineage>
        <taxon>Bacteria</taxon>
        <taxon>Bacillati</taxon>
        <taxon>Actinomycetota</taxon>
        <taxon>Actinomycetes</taxon>
        <taxon>Kitasatosporales</taxon>
        <taxon>Streptomycetaceae</taxon>
        <taxon>Streptomyces</taxon>
    </lineage>
</organism>
<feature type="chain" id="PRO_5046315470" description="Lipoprotein" evidence="1">
    <location>
        <begin position="25"/>
        <end position="279"/>
    </location>
</feature>
<dbReference type="EMBL" id="JARAYU010000002">
    <property type="protein sequence ID" value="MDX3699941.1"/>
    <property type="molecule type" value="Genomic_DNA"/>
</dbReference>
<feature type="signal peptide" evidence="1">
    <location>
        <begin position="1"/>
        <end position="24"/>
    </location>
</feature>
<keyword evidence="1" id="KW-0732">Signal</keyword>
<protein>
    <recommendedName>
        <fullName evidence="4">Lipoprotein</fullName>
    </recommendedName>
</protein>
<evidence type="ECO:0000313" key="2">
    <source>
        <dbReference type="EMBL" id="MDX3699941.1"/>
    </source>
</evidence>
<accession>A0ABU4NAZ2</accession>
<dbReference type="SUPFAM" id="SSF89392">
    <property type="entry name" value="Prokaryotic lipoproteins and lipoprotein localization factors"/>
    <property type="match status" value="1"/>
</dbReference>
<dbReference type="PROSITE" id="PS51257">
    <property type="entry name" value="PROKAR_LIPOPROTEIN"/>
    <property type="match status" value="1"/>
</dbReference>
<gene>
    <name evidence="2" type="ORF">PV662_09250</name>
</gene>
<proteinExistence type="predicted"/>
<dbReference type="Gene3D" id="2.50.20.20">
    <property type="match status" value="1"/>
</dbReference>
<dbReference type="RefSeq" id="WP_060891542.1">
    <property type="nucleotide sequence ID" value="NZ_JARAUR010000139.1"/>
</dbReference>
<comment type="caution">
    <text evidence="2">The sequence shown here is derived from an EMBL/GenBank/DDBJ whole genome shotgun (WGS) entry which is preliminary data.</text>
</comment>